<organism evidence="2 3">
    <name type="scientific">Rubrivivax gelatinosus (strain NBRC 100245 / IL144)</name>
    <dbReference type="NCBI Taxonomy" id="983917"/>
    <lineage>
        <taxon>Bacteria</taxon>
        <taxon>Pseudomonadati</taxon>
        <taxon>Pseudomonadota</taxon>
        <taxon>Betaproteobacteria</taxon>
        <taxon>Burkholderiales</taxon>
        <taxon>Sphaerotilaceae</taxon>
        <taxon>Rubrivivax</taxon>
    </lineage>
</organism>
<dbReference type="STRING" id="983917.RGE_12090"/>
<dbReference type="GO" id="GO:0008757">
    <property type="term" value="F:S-adenosylmethionine-dependent methyltransferase activity"/>
    <property type="evidence" value="ECO:0007669"/>
    <property type="project" value="InterPro"/>
</dbReference>
<proteinExistence type="predicted"/>
<feature type="domain" description="Methyltransferase type 11" evidence="1">
    <location>
        <begin position="20"/>
        <end position="84"/>
    </location>
</feature>
<keyword evidence="2" id="KW-0489">Methyltransferase</keyword>
<dbReference type="Pfam" id="PF08241">
    <property type="entry name" value="Methyltransf_11"/>
    <property type="match status" value="1"/>
</dbReference>
<dbReference type="Proteomes" id="UP000007883">
    <property type="component" value="Chromosome"/>
</dbReference>
<dbReference type="HOGENOM" id="CLU_1474146_0_0_4"/>
<sequence>MPSPTRFTRLNIGCGPEPAPGWLNADRQPAAGVDLVGDLCTGLPLADASVDYAVGMHLLQDIAWPELPAAVAELRRVLRPGGVLRLGLPDLDRAIDAYRHGDAGYFFVPDEHARDIGAKLVTQIIWYGSVRTPFTWGFARELLQGAGWREVTRCAFGRSASAWPGIASLDNRERESLYVEALA</sequence>
<dbReference type="InterPro" id="IPR013216">
    <property type="entry name" value="Methyltransf_11"/>
</dbReference>
<protein>
    <submittedName>
        <fullName evidence="2">Putative methyltransferase</fullName>
    </submittedName>
</protein>
<dbReference type="eggNOG" id="COG4627">
    <property type="taxonomic scope" value="Bacteria"/>
</dbReference>
<dbReference type="KEGG" id="rge:RGE_12090"/>
<keyword evidence="3" id="KW-1185">Reference proteome</keyword>
<gene>
    <name evidence="2" type="ordered locus">RGE_12090</name>
</gene>
<dbReference type="RefSeq" id="WP_014427421.1">
    <property type="nucleotide sequence ID" value="NC_017075.1"/>
</dbReference>
<evidence type="ECO:0000259" key="1">
    <source>
        <dbReference type="Pfam" id="PF08241"/>
    </source>
</evidence>
<dbReference type="EMBL" id="AP012320">
    <property type="protein sequence ID" value="BAL94550.1"/>
    <property type="molecule type" value="Genomic_DNA"/>
</dbReference>
<accession>I0HNG3</accession>
<dbReference type="InterPro" id="IPR029063">
    <property type="entry name" value="SAM-dependent_MTases_sf"/>
</dbReference>
<dbReference type="AlphaFoldDB" id="I0HNG3"/>
<evidence type="ECO:0000313" key="3">
    <source>
        <dbReference type="Proteomes" id="UP000007883"/>
    </source>
</evidence>
<evidence type="ECO:0000313" key="2">
    <source>
        <dbReference type="EMBL" id="BAL94550.1"/>
    </source>
</evidence>
<reference evidence="2 3" key="1">
    <citation type="journal article" date="2012" name="J. Bacteriol.">
        <title>Complete genome sequence of phototrophic betaproteobacterium Rubrivivax gelatinosus IL144.</title>
        <authorList>
            <person name="Nagashima S."/>
            <person name="Kamimura A."/>
            <person name="Shimizu T."/>
            <person name="Nakamura-isaki S."/>
            <person name="Aono E."/>
            <person name="Sakamoto K."/>
            <person name="Ichikawa N."/>
            <person name="Nakazawa H."/>
            <person name="Sekine M."/>
            <person name="Yamazaki S."/>
            <person name="Fujita N."/>
            <person name="Shimada K."/>
            <person name="Hanada S."/>
            <person name="Nagashima K.V.P."/>
        </authorList>
    </citation>
    <scope>NUCLEOTIDE SEQUENCE [LARGE SCALE GENOMIC DNA]</scope>
    <source>
        <strain evidence="3">NBRC 100245 / IL144</strain>
    </source>
</reference>
<keyword evidence="2" id="KW-0808">Transferase</keyword>
<dbReference type="PATRIC" id="fig|983917.3.peg.1178"/>
<dbReference type="SUPFAM" id="SSF53335">
    <property type="entry name" value="S-adenosyl-L-methionine-dependent methyltransferases"/>
    <property type="match status" value="1"/>
</dbReference>
<dbReference type="Gene3D" id="3.40.50.150">
    <property type="entry name" value="Vaccinia Virus protein VP39"/>
    <property type="match status" value="1"/>
</dbReference>
<name>I0HNG3_RUBGI</name>
<dbReference type="GO" id="GO:0032259">
    <property type="term" value="P:methylation"/>
    <property type="evidence" value="ECO:0007669"/>
    <property type="project" value="UniProtKB-KW"/>
</dbReference>